<protein>
    <recommendedName>
        <fullName evidence="3">DUF3080 domain-containing protein</fullName>
    </recommendedName>
</protein>
<evidence type="ECO:0000313" key="2">
    <source>
        <dbReference type="Proteomes" id="UP000518892"/>
    </source>
</evidence>
<sequence length="348" mass="38660">MAIWNFPTSGAEGRRRAGWRGPLLLGLLLAGCSDGPAETLLVDYQRRLAEALAVAPPTPAPPTNIGAFPEPEARLLPLGETREGMLAIFALRDCHIANLVAGRNNQLGRVAAPSQRWLYELALWRRLSGCWNTEVPERLGEADRARLARLTRTKTEQLPRASWNALFDSSEWVGSFSRASAPLAPDALAAVETQLPVLHYLREATLHQFDRRWSPDSATLEGHLKALQTRPLTAELLRALLLAERRLEEASALLETALADGTRCPDLVATAGHDRLTRWLDGLQQQSRRWLQGLDRLIEAQLVDPPPAVASYRQRWLSLEAEQAPWPALVAARERHRGLRAAMIRHCG</sequence>
<reference evidence="1 2" key="1">
    <citation type="submission" date="2020-08" db="EMBL/GenBank/DDBJ databases">
        <title>Genomic Encyclopedia of Type Strains, Phase III (KMG-III): the genomes of soil and plant-associated and newly described type strains.</title>
        <authorList>
            <person name="Whitman W."/>
        </authorList>
    </citation>
    <scope>NUCLEOTIDE SEQUENCE [LARGE SCALE GENOMIC DNA]</scope>
    <source>
        <strain evidence="1 2">CECT 7744</strain>
    </source>
</reference>
<comment type="caution">
    <text evidence="1">The sequence shown here is derived from an EMBL/GenBank/DDBJ whole genome shotgun (WGS) entry which is preliminary data.</text>
</comment>
<dbReference type="EMBL" id="JACHXR010000016">
    <property type="protein sequence ID" value="MBB3232890.1"/>
    <property type="molecule type" value="Genomic_DNA"/>
</dbReference>
<name>A0A7W5EXW0_9GAMM</name>
<organism evidence="1 2">
    <name type="scientific">Halomonas stenophila</name>
    <dbReference type="NCBI Taxonomy" id="795312"/>
    <lineage>
        <taxon>Bacteria</taxon>
        <taxon>Pseudomonadati</taxon>
        <taxon>Pseudomonadota</taxon>
        <taxon>Gammaproteobacteria</taxon>
        <taxon>Oceanospirillales</taxon>
        <taxon>Halomonadaceae</taxon>
        <taxon>Halomonas</taxon>
    </lineage>
</organism>
<dbReference type="Pfam" id="PF11279">
    <property type="entry name" value="DUF3080"/>
    <property type="match status" value="1"/>
</dbReference>
<dbReference type="Proteomes" id="UP000518892">
    <property type="component" value="Unassembled WGS sequence"/>
</dbReference>
<dbReference type="AlphaFoldDB" id="A0A7W5EXW0"/>
<dbReference type="InterPro" id="IPR021431">
    <property type="entry name" value="DUF3080"/>
</dbReference>
<accession>A0A7W5EXW0</accession>
<gene>
    <name evidence="1" type="ORF">FHR97_003768</name>
</gene>
<evidence type="ECO:0000313" key="1">
    <source>
        <dbReference type="EMBL" id="MBB3232890.1"/>
    </source>
</evidence>
<keyword evidence="2" id="KW-1185">Reference proteome</keyword>
<evidence type="ECO:0008006" key="3">
    <source>
        <dbReference type="Google" id="ProtNLM"/>
    </source>
</evidence>
<dbReference type="RefSeq" id="WP_183385312.1">
    <property type="nucleotide sequence ID" value="NZ_JACHXR010000016.1"/>
</dbReference>
<proteinExistence type="predicted"/>